<dbReference type="Proteomes" id="UP001056120">
    <property type="component" value="Linkage Group LG15"/>
</dbReference>
<sequence>MAYFKSSQCSSSSMPPGKWKYDAFLSFRGEDTRYNFVDHLYAALVQRGLCVFKDDGKEISPELLKAIEGSRFAVVVLSKNYANSSWCLIELAKIMECRNRIEQKVLPVFYHVDPSDIRGQKNDVAIFFQQHEKKLRKEMDTVTKWRKALTAALNLTISTTKKMRISVLIEKSLITVSNNRIGMHDLTQQMGWQIVRESFPNSRLWQLEDIHDYINKNRKLKAIEAIVVSDKQYDDDEYEEKVGFSANVFERTKNLRLLDIRGRFTSSEPTFLPEDLRWLCWNQYPFSYLQVEHLSKLIGLEVVRGSIKQFWDYKR</sequence>
<proteinExistence type="predicted"/>
<evidence type="ECO:0000313" key="2">
    <source>
        <dbReference type="Proteomes" id="UP001056120"/>
    </source>
</evidence>
<protein>
    <submittedName>
        <fullName evidence="1">Uncharacterized protein</fullName>
    </submittedName>
</protein>
<dbReference type="EMBL" id="CM042032">
    <property type="protein sequence ID" value="KAI3776523.1"/>
    <property type="molecule type" value="Genomic_DNA"/>
</dbReference>
<keyword evidence="2" id="KW-1185">Reference proteome</keyword>
<evidence type="ECO:0000313" key="1">
    <source>
        <dbReference type="EMBL" id="KAI3776523.1"/>
    </source>
</evidence>
<accession>A0ACB9G0D7</accession>
<reference evidence="2" key="1">
    <citation type="journal article" date="2022" name="Mol. Ecol. Resour.">
        <title>The genomes of chicory, endive, great burdock and yacon provide insights into Asteraceae palaeo-polyploidization history and plant inulin production.</title>
        <authorList>
            <person name="Fan W."/>
            <person name="Wang S."/>
            <person name="Wang H."/>
            <person name="Wang A."/>
            <person name="Jiang F."/>
            <person name="Liu H."/>
            <person name="Zhao H."/>
            <person name="Xu D."/>
            <person name="Zhang Y."/>
        </authorList>
    </citation>
    <scope>NUCLEOTIDE SEQUENCE [LARGE SCALE GENOMIC DNA]</scope>
    <source>
        <strain evidence="2">cv. Yunnan</strain>
    </source>
</reference>
<comment type="caution">
    <text evidence="1">The sequence shown here is derived from an EMBL/GenBank/DDBJ whole genome shotgun (WGS) entry which is preliminary data.</text>
</comment>
<name>A0ACB9G0D7_9ASTR</name>
<reference evidence="1 2" key="2">
    <citation type="journal article" date="2022" name="Mol. Ecol. Resour.">
        <title>The genomes of chicory, endive, great burdock and yacon provide insights into Asteraceae paleo-polyploidization history and plant inulin production.</title>
        <authorList>
            <person name="Fan W."/>
            <person name="Wang S."/>
            <person name="Wang H."/>
            <person name="Wang A."/>
            <person name="Jiang F."/>
            <person name="Liu H."/>
            <person name="Zhao H."/>
            <person name="Xu D."/>
            <person name="Zhang Y."/>
        </authorList>
    </citation>
    <scope>NUCLEOTIDE SEQUENCE [LARGE SCALE GENOMIC DNA]</scope>
    <source>
        <strain evidence="2">cv. Yunnan</strain>
        <tissue evidence="1">Leaves</tissue>
    </source>
</reference>
<gene>
    <name evidence="1" type="ORF">L1987_46309</name>
</gene>
<organism evidence="1 2">
    <name type="scientific">Smallanthus sonchifolius</name>
    <dbReference type="NCBI Taxonomy" id="185202"/>
    <lineage>
        <taxon>Eukaryota</taxon>
        <taxon>Viridiplantae</taxon>
        <taxon>Streptophyta</taxon>
        <taxon>Embryophyta</taxon>
        <taxon>Tracheophyta</taxon>
        <taxon>Spermatophyta</taxon>
        <taxon>Magnoliopsida</taxon>
        <taxon>eudicotyledons</taxon>
        <taxon>Gunneridae</taxon>
        <taxon>Pentapetalae</taxon>
        <taxon>asterids</taxon>
        <taxon>campanulids</taxon>
        <taxon>Asterales</taxon>
        <taxon>Asteraceae</taxon>
        <taxon>Asteroideae</taxon>
        <taxon>Heliantheae alliance</taxon>
        <taxon>Millerieae</taxon>
        <taxon>Smallanthus</taxon>
    </lineage>
</organism>